<feature type="region of interest" description="Disordered" evidence="1">
    <location>
        <begin position="127"/>
        <end position="150"/>
    </location>
</feature>
<name>A0AAV5WJ25_9BILA</name>
<proteinExistence type="predicted"/>
<gene>
    <name evidence="2" type="ORF">PFISCL1PPCAC_23578</name>
</gene>
<dbReference type="AlphaFoldDB" id="A0AAV5WJ25"/>
<dbReference type="EMBL" id="BTSY01000006">
    <property type="protein sequence ID" value="GMT32281.1"/>
    <property type="molecule type" value="Genomic_DNA"/>
</dbReference>
<evidence type="ECO:0000256" key="1">
    <source>
        <dbReference type="SAM" id="MobiDB-lite"/>
    </source>
</evidence>
<protein>
    <submittedName>
        <fullName evidence="2">Uncharacterized protein</fullName>
    </submittedName>
</protein>
<feature type="non-terminal residue" evidence="2">
    <location>
        <position position="150"/>
    </location>
</feature>
<evidence type="ECO:0000313" key="3">
    <source>
        <dbReference type="Proteomes" id="UP001432322"/>
    </source>
</evidence>
<accession>A0AAV5WJ25</accession>
<keyword evidence="3" id="KW-1185">Reference proteome</keyword>
<dbReference type="Proteomes" id="UP001432322">
    <property type="component" value="Unassembled WGS sequence"/>
</dbReference>
<sequence>MSRFVAMFTKLAADAEEMQQLQQPVLSRERVRLFLSSSSSSSSSRPIDHSDALRQKLLRSKIVQRAQHIMSLDRRSSSSSSWNLPPPLPYSLDGCTGGTKTHADEAQSIAANNAALDMLLFGDSLVPSQSPSKREARLFCSKQPKIRKIE</sequence>
<evidence type="ECO:0000313" key="2">
    <source>
        <dbReference type="EMBL" id="GMT32281.1"/>
    </source>
</evidence>
<reference evidence="2" key="1">
    <citation type="submission" date="2023-10" db="EMBL/GenBank/DDBJ databases">
        <title>Genome assembly of Pristionchus species.</title>
        <authorList>
            <person name="Yoshida K."/>
            <person name="Sommer R.J."/>
        </authorList>
    </citation>
    <scope>NUCLEOTIDE SEQUENCE</scope>
    <source>
        <strain evidence="2">RS5133</strain>
    </source>
</reference>
<comment type="caution">
    <text evidence="2">The sequence shown here is derived from an EMBL/GenBank/DDBJ whole genome shotgun (WGS) entry which is preliminary data.</text>
</comment>
<organism evidence="2 3">
    <name type="scientific">Pristionchus fissidentatus</name>
    <dbReference type="NCBI Taxonomy" id="1538716"/>
    <lineage>
        <taxon>Eukaryota</taxon>
        <taxon>Metazoa</taxon>
        <taxon>Ecdysozoa</taxon>
        <taxon>Nematoda</taxon>
        <taxon>Chromadorea</taxon>
        <taxon>Rhabditida</taxon>
        <taxon>Rhabditina</taxon>
        <taxon>Diplogasteromorpha</taxon>
        <taxon>Diplogasteroidea</taxon>
        <taxon>Neodiplogasteridae</taxon>
        <taxon>Pristionchus</taxon>
    </lineage>
</organism>